<dbReference type="EMBL" id="LXQA010688771">
    <property type="protein sequence ID" value="MCI66104.1"/>
    <property type="molecule type" value="Genomic_DNA"/>
</dbReference>
<evidence type="ECO:0000313" key="1">
    <source>
        <dbReference type="EMBL" id="MCI66104.1"/>
    </source>
</evidence>
<dbReference type="AlphaFoldDB" id="A0A392U0A0"/>
<keyword evidence="2" id="KW-1185">Reference proteome</keyword>
<accession>A0A392U0A0</accession>
<proteinExistence type="predicted"/>
<protein>
    <submittedName>
        <fullName evidence="1">Uncharacterized protein</fullName>
    </submittedName>
</protein>
<dbReference type="Proteomes" id="UP000265520">
    <property type="component" value="Unassembled WGS sequence"/>
</dbReference>
<organism evidence="1 2">
    <name type="scientific">Trifolium medium</name>
    <dbReference type="NCBI Taxonomy" id="97028"/>
    <lineage>
        <taxon>Eukaryota</taxon>
        <taxon>Viridiplantae</taxon>
        <taxon>Streptophyta</taxon>
        <taxon>Embryophyta</taxon>
        <taxon>Tracheophyta</taxon>
        <taxon>Spermatophyta</taxon>
        <taxon>Magnoliopsida</taxon>
        <taxon>eudicotyledons</taxon>
        <taxon>Gunneridae</taxon>
        <taxon>Pentapetalae</taxon>
        <taxon>rosids</taxon>
        <taxon>fabids</taxon>
        <taxon>Fabales</taxon>
        <taxon>Fabaceae</taxon>
        <taxon>Papilionoideae</taxon>
        <taxon>50 kb inversion clade</taxon>
        <taxon>NPAAA clade</taxon>
        <taxon>Hologalegina</taxon>
        <taxon>IRL clade</taxon>
        <taxon>Trifolieae</taxon>
        <taxon>Trifolium</taxon>
    </lineage>
</organism>
<evidence type="ECO:0000313" key="2">
    <source>
        <dbReference type="Proteomes" id="UP000265520"/>
    </source>
</evidence>
<sequence length="62" mass="6885">LHNKILKITFLAERPLASIGEQTAVRFGVSGELWRESASWSIYLAEASLSDHLKNNTVATSR</sequence>
<comment type="caution">
    <text evidence="1">The sequence shown here is derived from an EMBL/GenBank/DDBJ whole genome shotgun (WGS) entry which is preliminary data.</text>
</comment>
<reference evidence="1 2" key="1">
    <citation type="journal article" date="2018" name="Front. Plant Sci.">
        <title>Red Clover (Trifolium pratense) and Zigzag Clover (T. medium) - A Picture of Genomic Similarities and Differences.</title>
        <authorList>
            <person name="Dluhosova J."/>
            <person name="Istvanek J."/>
            <person name="Nedelnik J."/>
            <person name="Repkova J."/>
        </authorList>
    </citation>
    <scope>NUCLEOTIDE SEQUENCE [LARGE SCALE GENOMIC DNA]</scope>
    <source>
        <strain evidence="2">cv. 10/8</strain>
        <tissue evidence="1">Leaf</tissue>
    </source>
</reference>
<feature type="non-terminal residue" evidence="1">
    <location>
        <position position="1"/>
    </location>
</feature>
<name>A0A392U0A0_9FABA</name>